<feature type="domain" description="CS" evidence="4">
    <location>
        <begin position="39"/>
        <end position="146"/>
    </location>
</feature>
<dbReference type="PROSITE" id="PS51203">
    <property type="entry name" value="CS"/>
    <property type="match status" value="1"/>
</dbReference>
<protein>
    <submittedName>
        <fullName evidence="5">Uncharacterized protein</fullName>
    </submittedName>
</protein>
<dbReference type="InterPro" id="IPR008978">
    <property type="entry name" value="HSP20-like_chaperone"/>
</dbReference>
<evidence type="ECO:0000313" key="6">
    <source>
        <dbReference type="Proteomes" id="UP000019140"/>
    </source>
</evidence>
<dbReference type="AlphaFoldDB" id="W4MA01"/>
<evidence type="ECO:0000256" key="2">
    <source>
        <dbReference type="RuleBase" id="RU003616"/>
    </source>
</evidence>
<dbReference type="CDD" id="cd06464">
    <property type="entry name" value="ACD_sHsps-like"/>
    <property type="match status" value="1"/>
</dbReference>
<name>W4MA01_9BACT</name>
<dbReference type="Proteomes" id="UP000019140">
    <property type="component" value="Unassembled WGS sequence"/>
</dbReference>
<dbReference type="EMBL" id="AZHX01000543">
    <property type="protein sequence ID" value="ETX07028.1"/>
    <property type="molecule type" value="Genomic_DNA"/>
</dbReference>
<evidence type="ECO:0000313" key="5">
    <source>
        <dbReference type="EMBL" id="ETX07028.1"/>
    </source>
</evidence>
<dbReference type="PROSITE" id="PS01031">
    <property type="entry name" value="SHSP"/>
    <property type="match status" value="1"/>
</dbReference>
<dbReference type="InterPro" id="IPR007052">
    <property type="entry name" value="CS_dom"/>
</dbReference>
<feature type="domain" description="SHSP" evidence="3">
    <location>
        <begin position="35"/>
        <end position="146"/>
    </location>
</feature>
<gene>
    <name evidence="5" type="ORF">ETSY2_13560</name>
</gene>
<comment type="caution">
    <text evidence="5">The sequence shown here is derived from an EMBL/GenBank/DDBJ whole genome shotgun (WGS) entry which is preliminary data.</text>
</comment>
<evidence type="ECO:0000259" key="3">
    <source>
        <dbReference type="PROSITE" id="PS01031"/>
    </source>
</evidence>
<dbReference type="HOGENOM" id="CLU_046737_12_2_7"/>
<proteinExistence type="inferred from homology"/>
<accession>W4MA01</accession>
<dbReference type="InterPro" id="IPR031107">
    <property type="entry name" value="Small_HSP"/>
</dbReference>
<organism evidence="5 6">
    <name type="scientific">Candidatus Entotheonella gemina</name>
    <dbReference type="NCBI Taxonomy" id="1429439"/>
    <lineage>
        <taxon>Bacteria</taxon>
        <taxon>Pseudomonadati</taxon>
        <taxon>Nitrospinota/Tectimicrobiota group</taxon>
        <taxon>Candidatus Tectimicrobiota</taxon>
        <taxon>Candidatus Entotheonellia</taxon>
        <taxon>Candidatus Entotheonellales</taxon>
        <taxon>Candidatus Entotheonellaceae</taxon>
        <taxon>Candidatus Entotheonella</taxon>
    </lineage>
</organism>
<dbReference type="InterPro" id="IPR002068">
    <property type="entry name" value="A-crystallin/Hsp20_dom"/>
</dbReference>
<reference evidence="5 6" key="1">
    <citation type="journal article" date="2014" name="Nature">
        <title>An environmental bacterial taxon with a large and distinct metabolic repertoire.</title>
        <authorList>
            <person name="Wilson M.C."/>
            <person name="Mori T."/>
            <person name="Ruckert C."/>
            <person name="Uria A.R."/>
            <person name="Helf M.J."/>
            <person name="Takada K."/>
            <person name="Gernert C."/>
            <person name="Steffens U.A."/>
            <person name="Heycke N."/>
            <person name="Schmitt S."/>
            <person name="Rinke C."/>
            <person name="Helfrich E.J."/>
            <person name="Brachmann A.O."/>
            <person name="Gurgui C."/>
            <person name="Wakimoto T."/>
            <person name="Kracht M."/>
            <person name="Crusemann M."/>
            <person name="Hentschel U."/>
            <person name="Abe I."/>
            <person name="Matsunaga S."/>
            <person name="Kalinowski J."/>
            <person name="Takeyama H."/>
            <person name="Piel J."/>
        </authorList>
    </citation>
    <scope>NUCLEOTIDE SEQUENCE [LARGE SCALE GENOMIC DNA]</scope>
    <source>
        <strain evidence="6">TSY2</strain>
    </source>
</reference>
<dbReference type="Pfam" id="PF00011">
    <property type="entry name" value="HSP20"/>
    <property type="match status" value="1"/>
</dbReference>
<dbReference type="SUPFAM" id="SSF49764">
    <property type="entry name" value="HSP20-like chaperones"/>
    <property type="match status" value="1"/>
</dbReference>
<evidence type="ECO:0000256" key="1">
    <source>
        <dbReference type="PROSITE-ProRule" id="PRU00285"/>
    </source>
</evidence>
<sequence length="146" mass="16542">MSLIKWEPSEGLISLRRDMDRLLDDFFGNSPFHFERGDGFSPNVEVSDTKESVIVKAQVPGVSQENIQVSVTDDSLTLKGEMKEEETKDEKNIYRREFRYGSFSRTIPLPTAVHSEKAEAKLKDGVLEITIPKSEKAKVKEIPVQV</sequence>
<dbReference type="Gene3D" id="2.60.40.790">
    <property type="match status" value="1"/>
</dbReference>
<keyword evidence="6" id="KW-1185">Reference proteome</keyword>
<dbReference type="PANTHER" id="PTHR11527">
    <property type="entry name" value="HEAT-SHOCK PROTEIN 20 FAMILY MEMBER"/>
    <property type="match status" value="1"/>
</dbReference>
<evidence type="ECO:0000259" key="4">
    <source>
        <dbReference type="PROSITE" id="PS51203"/>
    </source>
</evidence>
<comment type="similarity">
    <text evidence="1 2">Belongs to the small heat shock protein (HSP20) family.</text>
</comment>